<evidence type="ECO:0000313" key="2">
    <source>
        <dbReference type="Proteomes" id="UP000008630"/>
    </source>
</evidence>
<protein>
    <submittedName>
        <fullName evidence="1">Uncharacterized protein</fullName>
    </submittedName>
</protein>
<reference evidence="1 2" key="2">
    <citation type="journal article" date="2011" name="Stand. Genomic Sci.">
        <title>Complete genome sequence of Bacteroides helcogenes type strain (P 36-108).</title>
        <authorList>
            <person name="Pati A."/>
            <person name="Gronow S."/>
            <person name="Zeytun A."/>
            <person name="Lapidus A."/>
            <person name="Nolan M."/>
            <person name="Hammon N."/>
            <person name="Deshpande S."/>
            <person name="Cheng J.F."/>
            <person name="Tapia R."/>
            <person name="Han C."/>
            <person name="Goodwin L."/>
            <person name="Pitluck S."/>
            <person name="Liolios K."/>
            <person name="Pagani I."/>
            <person name="Ivanova N."/>
            <person name="Mavromatis K."/>
            <person name="Chen A."/>
            <person name="Palaniappan K."/>
            <person name="Land M."/>
            <person name="Hauser L."/>
            <person name="Chang Y.J."/>
            <person name="Jeffries C.D."/>
            <person name="Detter J.C."/>
            <person name="Brambilla E."/>
            <person name="Rohde M."/>
            <person name="Goker M."/>
            <person name="Woyke T."/>
            <person name="Bristow J."/>
            <person name="Eisen J.A."/>
            <person name="Markowitz V."/>
            <person name="Hugenholtz P."/>
            <person name="Kyrpides N.C."/>
            <person name="Klenk H.P."/>
            <person name="Lucas S."/>
        </authorList>
    </citation>
    <scope>NUCLEOTIDE SEQUENCE [LARGE SCALE GENOMIC DNA]</scope>
    <source>
        <strain evidence="2">ATCC 35417 / DSM 20613 / JCM 6297 / CCUG 15421 / P 36-108</strain>
    </source>
</reference>
<sequence>MYGVNKYLFVGVFVNFQILFRKGVFQSKLNDSRCSQAGCKLRCAHYTPLFEVISAYADFSRLEVFFRKISFFFSGMKLPPFLSAISSCFLIYHPSFDFPMHLNKKNNAGKKYLFMLSRCRVLAFGVSGVCFQSIGCLLSEYRALAFKVSGACFRGIGCLLSRYRVFACKVSGACFQGIGYLLSIRLKKGLCLSA</sequence>
<dbReference type="EMBL" id="CP002352">
    <property type="protein sequence ID" value="ADV43895.1"/>
    <property type="molecule type" value="Genomic_DNA"/>
</dbReference>
<dbReference type="Proteomes" id="UP000008630">
    <property type="component" value="Chromosome"/>
</dbReference>
<dbReference type="KEGG" id="bhl:Bache_1917"/>
<accession>E6SPQ4</accession>
<keyword evidence="2" id="KW-1185">Reference proteome</keyword>
<organism evidence="1 2">
    <name type="scientific">Bacteroides helcogenes (strain ATCC 35417 / DSM 20613 / JCM 6297 / CCUG 15421 / P 36-108)</name>
    <dbReference type="NCBI Taxonomy" id="693979"/>
    <lineage>
        <taxon>Bacteria</taxon>
        <taxon>Pseudomonadati</taxon>
        <taxon>Bacteroidota</taxon>
        <taxon>Bacteroidia</taxon>
        <taxon>Bacteroidales</taxon>
        <taxon>Bacteroidaceae</taxon>
        <taxon>Bacteroides</taxon>
    </lineage>
</organism>
<dbReference type="AlphaFoldDB" id="E6SPQ4"/>
<name>E6SPQ4_BACT6</name>
<gene>
    <name evidence="1" type="ordered locus">Bache_1917</name>
</gene>
<reference key="1">
    <citation type="submission" date="2010-11" db="EMBL/GenBank/DDBJ databases">
        <title>The complete genome of Bacteroides helcogenes P 36-108.</title>
        <authorList>
            <consortium name="US DOE Joint Genome Institute (JGI-PGF)"/>
            <person name="Lucas S."/>
            <person name="Copeland A."/>
            <person name="Lapidus A."/>
            <person name="Bruce D."/>
            <person name="Goodwin L."/>
            <person name="Pitluck S."/>
            <person name="Kyrpides N."/>
            <person name="Mavromatis K."/>
            <person name="Ivanova N."/>
            <person name="Zeytun A."/>
            <person name="Brettin T."/>
            <person name="Detter J.C."/>
            <person name="Tapia R."/>
            <person name="Han C."/>
            <person name="Land M."/>
            <person name="Hauser L."/>
            <person name="Markowitz V."/>
            <person name="Cheng J.-F."/>
            <person name="Hugenholtz P."/>
            <person name="Woyke T."/>
            <person name="Wu D."/>
            <person name="Gronow S."/>
            <person name="Wellnitz S."/>
            <person name="Brambilla E."/>
            <person name="Klenk H.-P."/>
            <person name="Eisen J.A."/>
        </authorList>
    </citation>
    <scope>NUCLEOTIDE SEQUENCE</scope>
    <source>
        <strain>P 36-108</strain>
    </source>
</reference>
<evidence type="ECO:0000313" key="1">
    <source>
        <dbReference type="EMBL" id="ADV43895.1"/>
    </source>
</evidence>
<dbReference type="HOGENOM" id="CLU_1400042_0_0_10"/>
<proteinExistence type="predicted"/>